<gene>
    <name evidence="2" type="ORF">GCM10009817_32390</name>
</gene>
<name>A0ABN2SKL0_9MICO</name>
<keyword evidence="3" id="KW-1185">Reference proteome</keyword>
<dbReference type="RefSeq" id="WP_344064839.1">
    <property type="nucleotide sequence ID" value="NZ_BAAAPU010000009.1"/>
</dbReference>
<dbReference type="Proteomes" id="UP001500013">
    <property type="component" value="Unassembled WGS sequence"/>
</dbReference>
<dbReference type="InterPro" id="IPR016630">
    <property type="entry name" value="UCP015278"/>
</dbReference>
<reference evidence="2 3" key="1">
    <citation type="journal article" date="2019" name="Int. J. Syst. Evol. Microbiol.">
        <title>The Global Catalogue of Microorganisms (GCM) 10K type strain sequencing project: providing services to taxonomists for standard genome sequencing and annotation.</title>
        <authorList>
            <consortium name="The Broad Institute Genomics Platform"/>
            <consortium name="The Broad Institute Genome Sequencing Center for Infectious Disease"/>
            <person name="Wu L."/>
            <person name="Ma J."/>
        </authorList>
    </citation>
    <scope>NUCLEOTIDE SEQUENCE [LARGE SCALE GENOMIC DNA]</scope>
    <source>
        <strain evidence="2 3">JCM 15628</strain>
    </source>
</reference>
<organism evidence="2 3">
    <name type="scientific">Terrabacter lapilli</name>
    <dbReference type="NCBI Taxonomy" id="436231"/>
    <lineage>
        <taxon>Bacteria</taxon>
        <taxon>Bacillati</taxon>
        <taxon>Actinomycetota</taxon>
        <taxon>Actinomycetes</taxon>
        <taxon>Micrococcales</taxon>
        <taxon>Intrasporangiaceae</taxon>
        <taxon>Terrabacter</taxon>
    </lineage>
</organism>
<comment type="caution">
    <text evidence="2">The sequence shown here is derived from an EMBL/GenBank/DDBJ whole genome shotgun (WGS) entry which is preliminary data.</text>
</comment>
<sequence length="189" mass="21294">MNSESIRPLPFSFVDSHVHLLPAELAAGYRLGYLDEWTVVKLAERVFAAGNCQVAAVEELALLLSDDLDRVPALVAEVEADTNRTRAEERRVWLFLVLQWVYEHREISADPMGDLEKVYAGFDYPQEMEPFVPFLPAPAGKSSGPEAIEERLRAYLDSRSRDYSQRASRTRPRRPPTDSRTAGGCSDQP</sequence>
<evidence type="ECO:0000256" key="1">
    <source>
        <dbReference type="SAM" id="MobiDB-lite"/>
    </source>
</evidence>
<accession>A0ABN2SKL0</accession>
<evidence type="ECO:0000313" key="3">
    <source>
        <dbReference type="Proteomes" id="UP001500013"/>
    </source>
</evidence>
<proteinExistence type="predicted"/>
<evidence type="ECO:0008006" key="4">
    <source>
        <dbReference type="Google" id="ProtNLM"/>
    </source>
</evidence>
<dbReference type="EMBL" id="BAAAPU010000009">
    <property type="protein sequence ID" value="GAA1988342.1"/>
    <property type="molecule type" value="Genomic_DNA"/>
</dbReference>
<evidence type="ECO:0000313" key="2">
    <source>
        <dbReference type="EMBL" id="GAA1988342.1"/>
    </source>
</evidence>
<dbReference type="Pfam" id="PF10004">
    <property type="entry name" value="DUF2247"/>
    <property type="match status" value="1"/>
</dbReference>
<protein>
    <recommendedName>
        <fullName evidence="4">Amidohydrolase family protein</fullName>
    </recommendedName>
</protein>
<feature type="region of interest" description="Disordered" evidence="1">
    <location>
        <begin position="156"/>
        <end position="189"/>
    </location>
</feature>